<dbReference type="SUPFAM" id="SSF47384">
    <property type="entry name" value="Homodimeric domain of signal transducing histidine kinase"/>
    <property type="match status" value="1"/>
</dbReference>
<dbReference type="InterPro" id="IPR004358">
    <property type="entry name" value="Sig_transdc_His_kin-like_C"/>
</dbReference>
<dbReference type="CDD" id="cd00082">
    <property type="entry name" value="HisKA"/>
    <property type="match status" value="1"/>
</dbReference>
<feature type="coiled-coil region" evidence="6">
    <location>
        <begin position="314"/>
        <end position="341"/>
    </location>
</feature>
<keyword evidence="3" id="KW-0597">Phosphoprotein</keyword>
<feature type="domain" description="PAC" evidence="8">
    <location>
        <begin position="278"/>
        <end position="330"/>
    </location>
</feature>
<evidence type="ECO:0000256" key="5">
    <source>
        <dbReference type="ARBA" id="ARBA00022777"/>
    </source>
</evidence>
<keyword evidence="10" id="KW-1185">Reference proteome</keyword>
<dbReference type="PRINTS" id="PR00344">
    <property type="entry name" value="BCTRLSENSOR"/>
</dbReference>
<evidence type="ECO:0000259" key="8">
    <source>
        <dbReference type="PROSITE" id="PS50113"/>
    </source>
</evidence>
<dbReference type="SMART" id="SM00388">
    <property type="entry name" value="HisKA"/>
    <property type="match status" value="1"/>
</dbReference>
<keyword evidence="9" id="KW-0547">Nucleotide-binding</keyword>
<dbReference type="EC" id="2.7.13.3" evidence="2"/>
<dbReference type="Gene3D" id="3.30.565.10">
    <property type="entry name" value="Histidine kinase-like ATPase, C-terminal domain"/>
    <property type="match status" value="1"/>
</dbReference>
<gene>
    <name evidence="9" type="ORF">OB955_16755</name>
</gene>
<keyword evidence="4" id="KW-0808">Transferase</keyword>
<dbReference type="InterPro" id="IPR000700">
    <property type="entry name" value="PAS-assoc_C"/>
</dbReference>
<dbReference type="SUPFAM" id="SSF55785">
    <property type="entry name" value="PYP-like sensor domain (PAS domain)"/>
    <property type="match status" value="2"/>
</dbReference>
<organism evidence="9 10">
    <name type="scientific">Natronoglomus mannanivorans</name>
    <dbReference type="NCBI Taxonomy" id="2979990"/>
    <lineage>
        <taxon>Archaea</taxon>
        <taxon>Methanobacteriati</taxon>
        <taxon>Methanobacteriota</taxon>
        <taxon>Stenosarchaea group</taxon>
        <taxon>Halobacteria</taxon>
        <taxon>Halobacteriales</taxon>
        <taxon>Natrialbaceae</taxon>
        <taxon>Natronoglomus</taxon>
    </lineage>
</organism>
<dbReference type="PROSITE" id="PS50113">
    <property type="entry name" value="PAC"/>
    <property type="match status" value="1"/>
</dbReference>
<evidence type="ECO:0000256" key="6">
    <source>
        <dbReference type="SAM" id="Coils"/>
    </source>
</evidence>
<protein>
    <recommendedName>
        <fullName evidence="2">histidine kinase</fullName>
        <ecNumber evidence="2">2.7.13.3</ecNumber>
    </recommendedName>
</protein>
<dbReference type="InterPro" id="IPR003661">
    <property type="entry name" value="HisK_dim/P_dom"/>
</dbReference>
<evidence type="ECO:0000256" key="4">
    <source>
        <dbReference type="ARBA" id="ARBA00022679"/>
    </source>
</evidence>
<dbReference type="InterPro" id="IPR035965">
    <property type="entry name" value="PAS-like_dom_sf"/>
</dbReference>
<dbReference type="Proteomes" id="UP001320972">
    <property type="component" value="Unassembled WGS sequence"/>
</dbReference>
<proteinExistence type="predicted"/>
<dbReference type="InterPro" id="IPR052162">
    <property type="entry name" value="Sensor_kinase/Photoreceptor"/>
</dbReference>
<evidence type="ECO:0000313" key="9">
    <source>
        <dbReference type="EMBL" id="MCU4974375.1"/>
    </source>
</evidence>
<name>A0ABT2QHG3_9EURY</name>
<dbReference type="PROSITE" id="PS50109">
    <property type="entry name" value="HIS_KIN"/>
    <property type="match status" value="1"/>
</dbReference>
<dbReference type="Gene3D" id="3.30.450.20">
    <property type="entry name" value="PAS domain"/>
    <property type="match status" value="2"/>
</dbReference>
<dbReference type="PANTHER" id="PTHR43304">
    <property type="entry name" value="PHYTOCHROME-LIKE PROTEIN CPH1"/>
    <property type="match status" value="1"/>
</dbReference>
<dbReference type="InterPro" id="IPR013656">
    <property type="entry name" value="PAS_4"/>
</dbReference>
<dbReference type="PANTHER" id="PTHR43304:SF1">
    <property type="entry name" value="PAC DOMAIN-CONTAINING PROTEIN"/>
    <property type="match status" value="1"/>
</dbReference>
<dbReference type="Pfam" id="PF02518">
    <property type="entry name" value="HATPase_c"/>
    <property type="match status" value="1"/>
</dbReference>
<keyword evidence="6" id="KW-0175">Coiled coil</keyword>
<reference evidence="9 10" key="1">
    <citation type="submission" date="2022-09" db="EMBL/GenBank/DDBJ databases">
        <title>Enrichment on poylsaccharides allowed isolation of novel metabolic and taxonomic groups of Haloarchaea.</title>
        <authorList>
            <person name="Sorokin D.Y."/>
            <person name="Elcheninov A.G."/>
            <person name="Khizhniak T.V."/>
            <person name="Kolganova T.V."/>
            <person name="Kublanov I.V."/>
        </authorList>
    </citation>
    <scope>NUCLEOTIDE SEQUENCE [LARGE SCALE GENOMIC DNA]</scope>
    <source>
        <strain evidence="9 10">AArc-m2/3/4</strain>
    </source>
</reference>
<dbReference type="Pfam" id="PF08448">
    <property type="entry name" value="PAS_4"/>
    <property type="match status" value="2"/>
</dbReference>
<dbReference type="SMART" id="SM00387">
    <property type="entry name" value="HATPase_c"/>
    <property type="match status" value="1"/>
</dbReference>
<comment type="caution">
    <text evidence="9">The sequence shown here is derived from an EMBL/GenBank/DDBJ whole genome shotgun (WGS) entry which is preliminary data.</text>
</comment>
<keyword evidence="5" id="KW-0418">Kinase</keyword>
<evidence type="ECO:0000259" key="7">
    <source>
        <dbReference type="PROSITE" id="PS50109"/>
    </source>
</evidence>
<comment type="catalytic activity">
    <reaction evidence="1">
        <text>ATP + protein L-histidine = ADP + protein N-phospho-L-histidine.</text>
        <dbReference type="EC" id="2.7.13.3"/>
    </reaction>
</comment>
<evidence type="ECO:0000313" key="10">
    <source>
        <dbReference type="Proteomes" id="UP001320972"/>
    </source>
</evidence>
<dbReference type="InterPro" id="IPR005467">
    <property type="entry name" value="His_kinase_dom"/>
</dbReference>
<dbReference type="RefSeq" id="WP_338008492.1">
    <property type="nucleotide sequence ID" value="NZ_JAOPKB010000011.1"/>
</dbReference>
<dbReference type="EMBL" id="JAOPKB010000011">
    <property type="protein sequence ID" value="MCU4974375.1"/>
    <property type="molecule type" value="Genomic_DNA"/>
</dbReference>
<dbReference type="InterPro" id="IPR003594">
    <property type="entry name" value="HATPase_dom"/>
</dbReference>
<sequence length="560" mass="63247">MGSPGPAPDVTLGDALRVFTQSQQPSTPLTATEVADELACTRRTAHRKLEELAERGELETKKTGARSRIWWRPPADTAQTSTERQLNEILDRMTGVFTALDTDWRITHLNEASRRAIVAPLEEDLSKDALVGRRLWEINPNTTSADVQETELYRSCHEAMERQEMVSYERYYEDEDLWVYTRVYPSETGVSIFSQDITERKDYERELEESRRRYRTLVENFPNGAVALVDEDLHYITFGGTPEGEADVTRADLEGEPLHEALPQKLAEIVVPHYEAALDGDTSTFERTIDGRDYQFRFIPVRDGDGNVFTAIGMSQEVTERREYERALEASNERLEQFASAVSHDLQEPLRMVSSYLQLLEGRYADALDEDGEEFLAFAVDGAERMKTMIDGLLEYSRVETQGEPLEPVDLGSVLADVRDDLQFQIEESEAEVGIEPLPTVEGDPNQLRQLFQNLLSNAITYSGDEPPRVEISASRDGDWVISVSDEGIGIDPEKQEVVFDVFQRLHTHDEYEGTGIGLALCKRIVERHDGEIRVDSDPGEGTTFSVRLPAAADEKTEVQ</sequence>
<feature type="domain" description="Histidine kinase" evidence="7">
    <location>
        <begin position="341"/>
        <end position="553"/>
    </location>
</feature>
<dbReference type="GO" id="GO:0005524">
    <property type="term" value="F:ATP binding"/>
    <property type="evidence" value="ECO:0007669"/>
    <property type="project" value="UniProtKB-KW"/>
</dbReference>
<evidence type="ECO:0000256" key="2">
    <source>
        <dbReference type="ARBA" id="ARBA00012438"/>
    </source>
</evidence>
<evidence type="ECO:0000256" key="3">
    <source>
        <dbReference type="ARBA" id="ARBA00022553"/>
    </source>
</evidence>
<dbReference type="SUPFAM" id="SSF55874">
    <property type="entry name" value="ATPase domain of HSP90 chaperone/DNA topoisomerase II/histidine kinase"/>
    <property type="match status" value="1"/>
</dbReference>
<dbReference type="Gene3D" id="1.10.287.130">
    <property type="match status" value="1"/>
</dbReference>
<dbReference type="InterPro" id="IPR036890">
    <property type="entry name" value="HATPase_C_sf"/>
</dbReference>
<evidence type="ECO:0000256" key="1">
    <source>
        <dbReference type="ARBA" id="ARBA00000085"/>
    </source>
</evidence>
<dbReference type="InterPro" id="IPR036097">
    <property type="entry name" value="HisK_dim/P_sf"/>
</dbReference>
<dbReference type="Pfam" id="PF00512">
    <property type="entry name" value="HisKA"/>
    <property type="match status" value="1"/>
</dbReference>
<keyword evidence="9" id="KW-0067">ATP-binding</keyword>
<accession>A0ABT2QHG3</accession>